<dbReference type="GO" id="GO:0016787">
    <property type="term" value="F:hydrolase activity"/>
    <property type="evidence" value="ECO:0007669"/>
    <property type="project" value="InterPro"/>
</dbReference>
<dbReference type="PANTHER" id="PTHR11575">
    <property type="entry name" value="5'-NUCLEOTIDASE-RELATED"/>
    <property type="match status" value="1"/>
</dbReference>
<dbReference type="InterPro" id="IPR029052">
    <property type="entry name" value="Metallo-depent_PP-like"/>
</dbReference>
<dbReference type="EMBL" id="LUCH01002881">
    <property type="protein sequence ID" value="KAF5400839.1"/>
    <property type="molecule type" value="Genomic_DNA"/>
</dbReference>
<evidence type="ECO:0000256" key="1">
    <source>
        <dbReference type="ARBA" id="ARBA00006654"/>
    </source>
</evidence>
<dbReference type="SUPFAM" id="SSF55816">
    <property type="entry name" value="5'-nucleotidase (syn. UDP-sugar hydrolase), C-terminal domain"/>
    <property type="match status" value="1"/>
</dbReference>
<evidence type="ECO:0000313" key="4">
    <source>
        <dbReference type="Proteomes" id="UP000748531"/>
    </source>
</evidence>
<proteinExistence type="inferred from homology"/>
<dbReference type="OrthoDB" id="7722975at2759"/>
<keyword evidence="4" id="KW-1185">Reference proteome</keyword>
<dbReference type="Gene3D" id="3.90.780.10">
    <property type="entry name" value="5'-Nucleotidase, C-terminal domain"/>
    <property type="match status" value="1"/>
</dbReference>
<protein>
    <submittedName>
        <fullName evidence="3">Trifunctional nucleotide phosphoesterase protein YfkN</fullName>
    </submittedName>
</protein>
<dbReference type="Gene3D" id="3.60.21.10">
    <property type="match status" value="1"/>
</dbReference>
<name>A0A8J4WI60_9TREM</name>
<reference evidence="3" key="1">
    <citation type="submission" date="2019-05" db="EMBL/GenBank/DDBJ databases">
        <title>Annotation for the trematode Paragonimus heterotremus.</title>
        <authorList>
            <person name="Choi Y.-J."/>
        </authorList>
    </citation>
    <scope>NUCLEOTIDE SEQUENCE</scope>
    <source>
        <strain evidence="3">LC</strain>
    </source>
</reference>
<evidence type="ECO:0000259" key="2">
    <source>
        <dbReference type="Pfam" id="PF02872"/>
    </source>
</evidence>
<dbReference type="SUPFAM" id="SSF56300">
    <property type="entry name" value="Metallo-dependent phosphatases"/>
    <property type="match status" value="1"/>
</dbReference>
<dbReference type="InterPro" id="IPR006179">
    <property type="entry name" value="5_nucleotidase/apyrase"/>
</dbReference>
<dbReference type="Pfam" id="PF02872">
    <property type="entry name" value="5_nucleotid_C"/>
    <property type="match status" value="1"/>
</dbReference>
<dbReference type="Proteomes" id="UP000748531">
    <property type="component" value="Unassembled WGS sequence"/>
</dbReference>
<dbReference type="InterPro" id="IPR008334">
    <property type="entry name" value="5'-Nucleotdase_C"/>
</dbReference>
<dbReference type="GO" id="GO:0009166">
    <property type="term" value="P:nucleotide catabolic process"/>
    <property type="evidence" value="ECO:0007669"/>
    <property type="project" value="InterPro"/>
</dbReference>
<dbReference type="PANTHER" id="PTHR11575:SF48">
    <property type="entry name" value="5'-NUCLEOTIDASE"/>
    <property type="match status" value="1"/>
</dbReference>
<gene>
    <name evidence="3" type="ORF">PHET_05668</name>
</gene>
<comment type="similarity">
    <text evidence="1">Belongs to the 5'-nucleotidase family.</text>
</comment>
<evidence type="ECO:0000313" key="3">
    <source>
        <dbReference type="EMBL" id="KAF5400839.1"/>
    </source>
</evidence>
<accession>A0A8J4WI60</accession>
<dbReference type="AlphaFoldDB" id="A0A8J4WI60"/>
<organism evidence="3 4">
    <name type="scientific">Paragonimus heterotremus</name>
    <dbReference type="NCBI Taxonomy" id="100268"/>
    <lineage>
        <taxon>Eukaryota</taxon>
        <taxon>Metazoa</taxon>
        <taxon>Spiralia</taxon>
        <taxon>Lophotrochozoa</taxon>
        <taxon>Platyhelminthes</taxon>
        <taxon>Trematoda</taxon>
        <taxon>Digenea</taxon>
        <taxon>Plagiorchiida</taxon>
        <taxon>Troglotremata</taxon>
        <taxon>Troglotrematidae</taxon>
        <taxon>Paragonimus</taxon>
    </lineage>
</organism>
<comment type="caution">
    <text evidence="3">The sequence shown here is derived from an EMBL/GenBank/DDBJ whole genome shotgun (WGS) entry which is preliminary data.</text>
</comment>
<feature type="domain" description="5'-Nucleotidase C-terminal" evidence="2">
    <location>
        <begin position="302"/>
        <end position="458"/>
    </location>
</feature>
<dbReference type="InterPro" id="IPR036907">
    <property type="entry name" value="5'-Nucleotdase_C_sf"/>
</dbReference>
<sequence>MGNCHLFTSRSNSIQINIIHFGLDDLKCETETLGDNTAARFASEVEELRTNAPENTLVMCSGSLLRPSTLNLTTKGSHMIAVGKKLQIDCCVIGNHDFDFGVDNLMDCVKQSNFPWLNGNFYDANSMQLFGALPQYHVIKKAEIKIGVIGLIEPEWIKTVSAIDQTEVIVKDFCAEGRRLANELRCIHECHVVIALTHMSWPNDLRLAREVAEIDLVLGGYDQTDGFEVVTSVDGKDRWVVKSGYGFNRLRQIQLFWDPTTQRLVKVLDKVKSIDVSSTVDFGITDFIERTTSTFNESLNRVIGKLDVPLDGRFAMIRTRETNLGNFLADVALTSVDADCAILNSSIMRFDSIIPEGVFTLRYLNLLLPKLTPIVVLEVTGAELIEVLENAVSQVPELNGRFVQVSKIKFAYHSNYPQGERLEESMLLISGRPVNREQCYRLATTGSMIKGEDGYRMLLNKERIVHETNAITLDAAVVNYFQAIDILNDPIKTGRKHRPHLIRMKARRLLVQTIMSDQQARGVAYPKPSLVPEELDVANGVLLDETSRQQLKHVIADKENKRRTVAPKVQRRIVNLDQD</sequence>